<protein>
    <submittedName>
        <fullName evidence="2">Kinase inhibitor</fullName>
    </submittedName>
</protein>
<keyword evidence="2" id="KW-0649">Protein kinase inhibitor</keyword>
<reference evidence="2 3" key="1">
    <citation type="submission" date="2014-12" db="EMBL/GenBank/DDBJ databases">
        <authorList>
            <person name="Kuzmanovic N."/>
            <person name="Pulawska J."/>
            <person name="Obradovic A."/>
        </authorList>
    </citation>
    <scope>NUCLEOTIDE SEQUENCE [LARGE SCALE GENOMIC DNA]</scope>
    <source>
        <strain evidence="2 3">KFB 330</strain>
    </source>
</reference>
<dbReference type="Proteomes" id="UP000032564">
    <property type="component" value="Unassembled WGS sequence"/>
</dbReference>
<dbReference type="EMBL" id="JWIT01000003">
    <property type="protein sequence ID" value="KJF74580.1"/>
    <property type="molecule type" value="Genomic_DNA"/>
</dbReference>
<dbReference type="RefSeq" id="WP_045016112.1">
    <property type="nucleotide sequence ID" value="NZ_CP166104.1"/>
</dbReference>
<dbReference type="CDD" id="cd00865">
    <property type="entry name" value="PEBP_bact_arch"/>
    <property type="match status" value="1"/>
</dbReference>
<dbReference type="Gene3D" id="3.90.280.10">
    <property type="entry name" value="PEBP-like"/>
    <property type="match status" value="1"/>
</dbReference>
<dbReference type="GO" id="GO:0004860">
    <property type="term" value="F:protein kinase inhibitor activity"/>
    <property type="evidence" value="ECO:0007669"/>
    <property type="project" value="UniProtKB-KW"/>
</dbReference>
<keyword evidence="3" id="KW-1185">Reference proteome</keyword>
<dbReference type="PANTHER" id="PTHR30289">
    <property type="entry name" value="UNCHARACTERIZED PROTEIN YBCL-RELATED"/>
    <property type="match status" value="1"/>
</dbReference>
<evidence type="ECO:0000313" key="3">
    <source>
        <dbReference type="Proteomes" id="UP000032564"/>
    </source>
</evidence>
<proteinExistence type="predicted"/>
<dbReference type="Pfam" id="PF01161">
    <property type="entry name" value="PBP"/>
    <property type="match status" value="1"/>
</dbReference>
<keyword evidence="1" id="KW-0732">Signal</keyword>
<accession>A0ABR5DBY3</accession>
<dbReference type="NCBIfam" id="TIGR00481">
    <property type="entry name" value="YbhB/YbcL family Raf kinase inhibitor-like protein"/>
    <property type="match status" value="1"/>
</dbReference>
<dbReference type="PANTHER" id="PTHR30289:SF1">
    <property type="entry name" value="PEBP (PHOSPHATIDYLETHANOLAMINE-BINDING PROTEIN) FAMILY PROTEIN"/>
    <property type="match status" value="1"/>
</dbReference>
<comment type="caution">
    <text evidence="2">The sequence shown here is derived from an EMBL/GenBank/DDBJ whole genome shotgun (WGS) entry which is preliminary data.</text>
</comment>
<feature type="signal peptide" evidence="1">
    <location>
        <begin position="1"/>
        <end position="22"/>
    </location>
</feature>
<evidence type="ECO:0000313" key="2">
    <source>
        <dbReference type="EMBL" id="KJF74580.1"/>
    </source>
</evidence>
<name>A0ABR5DBY3_9HYPH</name>
<dbReference type="InterPro" id="IPR005247">
    <property type="entry name" value="YbhB_YbcL/LppC-like"/>
</dbReference>
<organism evidence="2 3">
    <name type="scientific">Agrobacterium arsenijevicii</name>
    <dbReference type="NCBI Taxonomy" id="1585697"/>
    <lineage>
        <taxon>Bacteria</taxon>
        <taxon>Pseudomonadati</taxon>
        <taxon>Pseudomonadota</taxon>
        <taxon>Alphaproteobacteria</taxon>
        <taxon>Hyphomicrobiales</taxon>
        <taxon>Rhizobiaceae</taxon>
        <taxon>Rhizobium/Agrobacterium group</taxon>
        <taxon>Agrobacterium</taxon>
    </lineage>
</organism>
<dbReference type="InterPro" id="IPR008914">
    <property type="entry name" value="PEBP"/>
</dbReference>
<feature type="chain" id="PRO_5046815412" evidence="1">
    <location>
        <begin position="23"/>
        <end position="182"/>
    </location>
</feature>
<evidence type="ECO:0000256" key="1">
    <source>
        <dbReference type="SAM" id="SignalP"/>
    </source>
</evidence>
<sequence length="182" mass="18912">MLKTASISGFLLAVAMTTTASAQDFRLSSSSIAEGAQLSTAFVFTGFGCNGGNQSPQLSWSGAPESTKSFAVTAYDPDAPTGSGWWHWNVVNIPSSVTSLDLNASGSRTMPKGSVEIANDYGSVGFGGACPPPGEVHRYVFTVHALATERLELPENPSNALAGFMIGANTIGSARITAVYNR</sequence>
<dbReference type="SUPFAM" id="SSF49777">
    <property type="entry name" value="PEBP-like"/>
    <property type="match status" value="1"/>
</dbReference>
<gene>
    <name evidence="2" type="ORF">RP75_05575</name>
</gene>
<dbReference type="InterPro" id="IPR036610">
    <property type="entry name" value="PEBP-like_sf"/>
</dbReference>